<organism evidence="2 3">
    <name type="scientific">Candidatus Babela massiliensis</name>
    <dbReference type="NCBI Taxonomy" id="673862"/>
    <lineage>
        <taxon>Bacteria</taxon>
        <taxon>Candidatus Babelota</taxon>
        <taxon>Candidatus Babeliae</taxon>
        <taxon>Candidatus Babeliales</taxon>
        <taxon>Candidatus Babeliaceae</taxon>
        <taxon>Candidatus Babela</taxon>
    </lineage>
</organism>
<protein>
    <submittedName>
        <fullName evidence="2">Uncharacterized protein</fullName>
    </submittedName>
</protein>
<dbReference type="EMBL" id="HG793133">
    <property type="protein sequence ID" value="CDK30369.1"/>
    <property type="molecule type" value="Genomic_DNA"/>
</dbReference>
<accession>V6DFQ0</accession>
<dbReference type="RefSeq" id="WP_023791386.1">
    <property type="nucleotide sequence ID" value="NC_023003.1"/>
</dbReference>
<evidence type="ECO:0000313" key="2">
    <source>
        <dbReference type="EMBL" id="CDK30369.1"/>
    </source>
</evidence>
<evidence type="ECO:0000313" key="3">
    <source>
        <dbReference type="Proteomes" id="UP000018769"/>
    </source>
</evidence>
<reference evidence="2 3" key="1">
    <citation type="journal article" date="2015" name="Biol. Direct">
        <title>Babela massiliensis, a representative of a widespread bacterial phylum with unusual adaptations to parasitism in amoebae.</title>
        <authorList>
            <person name="Pagnier I."/>
            <person name="Yutin N."/>
            <person name="Croce O."/>
            <person name="Makarova K.S."/>
            <person name="Wolf Y.I."/>
            <person name="Benamar S."/>
            <person name="Raoult D."/>
            <person name="Koonin E.V."/>
            <person name="La Scola B."/>
        </authorList>
    </citation>
    <scope>NUCLEOTIDE SEQUENCE [LARGE SCALE GENOMIC DNA]</scope>
    <source>
        <strain evidence="3">BABL1</strain>
    </source>
</reference>
<evidence type="ECO:0000256" key="1">
    <source>
        <dbReference type="SAM" id="Phobius"/>
    </source>
</evidence>
<keyword evidence="1" id="KW-1133">Transmembrane helix</keyword>
<dbReference type="Proteomes" id="UP000018769">
    <property type="component" value="Chromosome I"/>
</dbReference>
<proteinExistence type="predicted"/>
<keyword evidence="3" id="KW-1185">Reference proteome</keyword>
<sequence>MKKILLFSILLINLNLSSKNLNRKFSDINSTQATALAKAIGSGLLSKYSIEHLWAYSSLIFNDLRNKNYDRYLVNNLLSNGVGAIAMFYASYFLIDNTLFYTKQVLSKK</sequence>
<feature type="transmembrane region" description="Helical" evidence="1">
    <location>
        <begin position="77"/>
        <end position="95"/>
    </location>
</feature>
<name>V6DFQ0_9BACT</name>
<dbReference type="HOGENOM" id="CLU_2179009_0_0_7"/>
<gene>
    <name evidence="2" type="ORF">BABL1_gene_633</name>
</gene>
<dbReference type="KEGG" id="dpb:BABL1_gene_633"/>
<keyword evidence="1" id="KW-0812">Transmembrane</keyword>
<dbReference type="AlphaFoldDB" id="V6DFQ0"/>
<keyword evidence="1" id="KW-0472">Membrane</keyword>